<dbReference type="RefSeq" id="WP_053819800.1">
    <property type="nucleotide sequence ID" value="NZ_CP006911.1"/>
</dbReference>
<evidence type="ECO:0000256" key="6">
    <source>
        <dbReference type="SAM" id="Phobius"/>
    </source>
</evidence>
<keyword evidence="5 6" id="KW-0472">Membrane</keyword>
<evidence type="ECO:0000256" key="5">
    <source>
        <dbReference type="ARBA" id="ARBA00023136"/>
    </source>
</evidence>
<evidence type="ECO:0000256" key="3">
    <source>
        <dbReference type="ARBA" id="ARBA00022692"/>
    </source>
</evidence>
<evidence type="ECO:0000259" key="7">
    <source>
        <dbReference type="Pfam" id="PF06271"/>
    </source>
</evidence>
<dbReference type="GO" id="GO:0005886">
    <property type="term" value="C:plasma membrane"/>
    <property type="evidence" value="ECO:0007669"/>
    <property type="project" value="UniProtKB-SubCell"/>
</dbReference>
<reference evidence="8 9" key="1">
    <citation type="journal article" date="2015" name="Genome Announc.">
        <title>Genome Sequence of 'Candidatus Thioglobus singularis' Strain PS1, a Mixotroph from the SUP05 Clade of Marine Gammaproteobacteria.</title>
        <authorList>
            <person name="Marshall K.T."/>
            <person name="Morris R.M."/>
        </authorList>
    </citation>
    <scope>NUCLEOTIDE SEQUENCE [LARGE SCALE GENOMIC DNA]</scope>
    <source>
        <strain evidence="8 9">PS1</strain>
    </source>
</reference>
<keyword evidence="3 6" id="KW-0812">Transmembrane</keyword>
<feature type="transmembrane region" description="Helical" evidence="6">
    <location>
        <begin position="41"/>
        <end position="64"/>
    </location>
</feature>
<feature type="transmembrane region" description="Helical" evidence="6">
    <location>
        <begin position="16"/>
        <end position="35"/>
    </location>
</feature>
<sequence length="139" mass="16432">MKSNVSFFRRIGSISYDLFLVFSFVFFIAGIIILINNKEPITNPFFFFLVTLPVMYSYFSISWVKGKQTLGMRAWKFEIIQEDGGNITYWQSAIRFFLAIISLAGIGFIFQFLNKKKLPFHDYYSQTYLMTIYKELDEQ</sequence>
<evidence type="ECO:0000256" key="2">
    <source>
        <dbReference type="ARBA" id="ARBA00022475"/>
    </source>
</evidence>
<name>A0A0M4L4V3_9GAMM</name>
<protein>
    <submittedName>
        <fullName evidence="8">Transporter</fullName>
    </submittedName>
</protein>
<dbReference type="PANTHER" id="PTHR36115">
    <property type="entry name" value="PROLINE-RICH ANTIGEN HOMOLOG-RELATED"/>
    <property type="match status" value="1"/>
</dbReference>
<dbReference type="Proteomes" id="UP000068905">
    <property type="component" value="Chromosome"/>
</dbReference>
<evidence type="ECO:0000313" key="9">
    <source>
        <dbReference type="Proteomes" id="UP000068905"/>
    </source>
</evidence>
<dbReference type="EMBL" id="CP006911">
    <property type="protein sequence ID" value="ALE01588.1"/>
    <property type="molecule type" value="Genomic_DNA"/>
</dbReference>
<dbReference type="KEGG" id="tsn:W908_02605"/>
<comment type="subcellular location">
    <subcellularLocation>
        <location evidence="1">Cell membrane</location>
        <topology evidence="1">Multi-pass membrane protein</topology>
    </subcellularLocation>
</comment>
<dbReference type="STRING" id="1125411.W908_02605"/>
<feature type="transmembrane region" description="Helical" evidence="6">
    <location>
        <begin position="96"/>
        <end position="113"/>
    </location>
</feature>
<evidence type="ECO:0000256" key="1">
    <source>
        <dbReference type="ARBA" id="ARBA00004651"/>
    </source>
</evidence>
<feature type="domain" description="RDD" evidence="7">
    <location>
        <begin position="6"/>
        <end position="125"/>
    </location>
</feature>
<dbReference type="OrthoDB" id="9793824at2"/>
<keyword evidence="9" id="KW-1185">Reference proteome</keyword>
<keyword evidence="4 6" id="KW-1133">Transmembrane helix</keyword>
<dbReference type="Pfam" id="PF06271">
    <property type="entry name" value="RDD"/>
    <property type="match status" value="1"/>
</dbReference>
<organism evidence="8 9">
    <name type="scientific">Candidatus Pseudothioglobus singularis PS1</name>
    <dbReference type="NCBI Taxonomy" id="1125411"/>
    <lineage>
        <taxon>Bacteria</taxon>
        <taxon>Pseudomonadati</taxon>
        <taxon>Pseudomonadota</taxon>
        <taxon>Gammaproteobacteria</taxon>
        <taxon>Candidatus Pseudothioglobaceae</taxon>
        <taxon>Candidatus Pseudothioglobus</taxon>
    </lineage>
</organism>
<gene>
    <name evidence="8" type="ORF">W908_02605</name>
</gene>
<proteinExistence type="predicted"/>
<keyword evidence="2" id="KW-1003">Cell membrane</keyword>
<evidence type="ECO:0000256" key="4">
    <source>
        <dbReference type="ARBA" id="ARBA00022989"/>
    </source>
</evidence>
<dbReference type="InterPro" id="IPR051791">
    <property type="entry name" value="Pra-immunoreactive"/>
</dbReference>
<dbReference type="AlphaFoldDB" id="A0A0M4L4V3"/>
<accession>A0A0M4L4V3</accession>
<evidence type="ECO:0000313" key="8">
    <source>
        <dbReference type="EMBL" id="ALE01588.1"/>
    </source>
</evidence>
<dbReference type="PANTHER" id="PTHR36115:SF10">
    <property type="entry name" value="RDD DOMAIN-CONTAINING PROTEIN"/>
    <property type="match status" value="1"/>
</dbReference>
<dbReference type="InterPro" id="IPR010432">
    <property type="entry name" value="RDD"/>
</dbReference>